<evidence type="ECO:0000313" key="3">
    <source>
        <dbReference type="Proteomes" id="UP001276564"/>
    </source>
</evidence>
<organism evidence="2 3">
    <name type="scientific">Mesorhizobium abyssinicae</name>
    <dbReference type="NCBI Taxonomy" id="1209958"/>
    <lineage>
        <taxon>Bacteria</taxon>
        <taxon>Pseudomonadati</taxon>
        <taxon>Pseudomonadota</taxon>
        <taxon>Alphaproteobacteria</taxon>
        <taxon>Hyphomicrobiales</taxon>
        <taxon>Phyllobacteriaceae</taxon>
        <taxon>Mesorhizobium</taxon>
    </lineage>
</organism>
<accession>A0ABU5AJT2</accession>
<dbReference type="RefSeq" id="WP_127282233.1">
    <property type="nucleotide sequence ID" value="NZ_JARAKC010000016.1"/>
</dbReference>
<evidence type="ECO:0000313" key="2">
    <source>
        <dbReference type="EMBL" id="MDX8537553.1"/>
    </source>
</evidence>
<proteinExistence type="predicted"/>
<sequence length="66" mass="6863">MRTILAGLCLLAVLSNGALVATSSGILYQQEKAADGAVCSYFTGTGTFTTPSYAVTGCPRFIIVDR</sequence>
<feature type="chain" id="PRO_5047298422" description="Secreted protein" evidence="1">
    <location>
        <begin position="21"/>
        <end position="66"/>
    </location>
</feature>
<evidence type="ECO:0000256" key="1">
    <source>
        <dbReference type="SAM" id="SignalP"/>
    </source>
</evidence>
<protein>
    <recommendedName>
        <fullName evidence="4">Secreted protein</fullName>
    </recommendedName>
</protein>
<evidence type="ECO:0008006" key="4">
    <source>
        <dbReference type="Google" id="ProtNLM"/>
    </source>
</evidence>
<dbReference type="EMBL" id="JAVIIP010000003">
    <property type="protein sequence ID" value="MDX8537553.1"/>
    <property type="molecule type" value="Genomic_DNA"/>
</dbReference>
<dbReference type="Proteomes" id="UP001276564">
    <property type="component" value="Unassembled WGS sequence"/>
</dbReference>
<keyword evidence="3" id="KW-1185">Reference proteome</keyword>
<comment type="caution">
    <text evidence="2">The sequence shown here is derived from an EMBL/GenBank/DDBJ whole genome shotgun (WGS) entry which is preliminary data.</text>
</comment>
<name>A0ABU5AJT2_9HYPH</name>
<feature type="signal peptide" evidence="1">
    <location>
        <begin position="1"/>
        <end position="20"/>
    </location>
</feature>
<gene>
    <name evidence="2" type="ORF">RFM23_07960</name>
</gene>
<keyword evidence="1" id="KW-0732">Signal</keyword>
<reference evidence="2 3" key="1">
    <citation type="submission" date="2023-08" db="EMBL/GenBank/DDBJ databases">
        <title>Implementing the SeqCode for naming new Mesorhizobium species isolated from Vachellia karroo root nodules.</title>
        <authorList>
            <person name="Van Lill M."/>
        </authorList>
    </citation>
    <scope>NUCLEOTIDE SEQUENCE [LARGE SCALE GENOMIC DNA]</scope>
    <source>
        <strain evidence="2 3">VK4B</strain>
    </source>
</reference>